<dbReference type="Proteomes" id="UP000029558">
    <property type="component" value="Chromosome"/>
</dbReference>
<gene>
    <name evidence="1" type="ORF">KU39_149</name>
</gene>
<protein>
    <submittedName>
        <fullName evidence="1">Membrane protein</fullName>
    </submittedName>
</protein>
<organism evidence="1 2">
    <name type="scientific">Piscirickettsia salmonis</name>
    <dbReference type="NCBI Taxonomy" id="1238"/>
    <lineage>
        <taxon>Bacteria</taxon>
        <taxon>Pseudomonadati</taxon>
        <taxon>Pseudomonadota</taxon>
        <taxon>Gammaproteobacteria</taxon>
        <taxon>Thiotrichales</taxon>
        <taxon>Piscirickettsiaceae</taxon>
        <taxon>Piscirickettsia</taxon>
    </lineage>
</organism>
<dbReference type="EMBL" id="CP012508">
    <property type="protein sequence ID" value="ALB21335.1"/>
    <property type="molecule type" value="Genomic_DNA"/>
</dbReference>
<accession>A0A1L6TG02</accession>
<sequence length="127" mass="14392">MKNLVYAQRLLYFAILIAVIVTFVQPFLMPVKLADVPLMPLVVASIYSLIFAAALALAAYKLPSKAGWPRFFLVILFIGDAMPAVKNWLVLWHTTELFAIIYLMKLMLMLAAILLSLSKPARDFYKR</sequence>
<dbReference type="OrthoDB" id="5616594at2"/>
<evidence type="ECO:0000313" key="1">
    <source>
        <dbReference type="EMBL" id="ALB21335.1"/>
    </source>
</evidence>
<proteinExistence type="predicted"/>
<name>A0A1L6TG02_PISSA</name>
<reference evidence="1 2" key="1">
    <citation type="journal article" date="2014" name="Genome Announc.">
        <title>Comparative Genome Analysis of Two Isolates of the Fish Pathogen Piscirickettsia salmonis from Different Hosts Reveals Major Differences in Virulence-Associated Secretion Systems.</title>
        <authorList>
            <person name="Bohle H."/>
            <person name="Henriquez P."/>
            <person name="Grothusen H."/>
            <person name="Navas E."/>
            <person name="Sandoval A."/>
            <person name="Bustamante F."/>
            <person name="Bustos P."/>
            <person name="Mancilla M."/>
        </authorList>
    </citation>
    <scope>NUCLEOTIDE SEQUENCE [LARGE SCALE GENOMIC DNA]</scope>
    <source>
        <strain evidence="2">B1-32597</strain>
    </source>
</reference>
<dbReference type="RefSeq" id="WP_017376145.1">
    <property type="nucleotide sequence ID" value="NZ_CP012508.1"/>
</dbReference>
<evidence type="ECO:0000313" key="2">
    <source>
        <dbReference type="Proteomes" id="UP000029558"/>
    </source>
</evidence>
<dbReference type="AlphaFoldDB" id="A0A1L6TG02"/>